<dbReference type="InterPro" id="IPR050102">
    <property type="entry name" value="tRNA_sulfurtransferase_ThiI"/>
</dbReference>
<keyword evidence="3 10" id="KW-0808">Transferase</keyword>
<feature type="domain" description="Rhodanese" evidence="11">
    <location>
        <begin position="390"/>
        <end position="464"/>
    </location>
</feature>
<dbReference type="Gene3D" id="3.40.50.620">
    <property type="entry name" value="HUPs"/>
    <property type="match status" value="1"/>
</dbReference>
<dbReference type="Pfam" id="PF02568">
    <property type="entry name" value="ThiI"/>
    <property type="match status" value="1"/>
</dbReference>
<protein>
    <recommendedName>
        <fullName evidence="10">tRNA sulfurtransferase</fullName>
        <ecNumber evidence="10">2.8.1.4</ecNumber>
    </recommendedName>
    <alternativeName>
        <fullName evidence="10">Sulfur carrier protein ThiS sulfurtransferase</fullName>
    </alternativeName>
    <alternativeName>
        <fullName evidence="10">Thiamine biosynthesis protein ThiI</fullName>
    </alternativeName>
    <alternativeName>
        <fullName evidence="10">tRNA 4-thiouridine synthase</fullName>
    </alternativeName>
</protein>
<evidence type="ECO:0000259" key="12">
    <source>
        <dbReference type="PROSITE" id="PS51165"/>
    </source>
</evidence>
<dbReference type="EMBL" id="LKBG01000260">
    <property type="protein sequence ID" value="KQB34039.1"/>
    <property type="molecule type" value="Genomic_DNA"/>
</dbReference>
<comment type="pathway">
    <text evidence="10">Cofactor biosynthesis; thiamine diphosphate biosynthesis.</text>
</comment>
<comment type="similarity">
    <text evidence="10">Belongs to the ThiI family.</text>
</comment>
<accession>A0A0Q0RG03</accession>
<dbReference type="Proteomes" id="UP000050320">
    <property type="component" value="Unassembled WGS sequence"/>
</dbReference>
<dbReference type="GO" id="GO:0005829">
    <property type="term" value="C:cytosol"/>
    <property type="evidence" value="ECO:0007669"/>
    <property type="project" value="TreeGrafter"/>
</dbReference>
<dbReference type="GO" id="GO:0004810">
    <property type="term" value="F:CCA tRNA nucleotidyltransferase activity"/>
    <property type="evidence" value="ECO:0007669"/>
    <property type="project" value="InterPro"/>
</dbReference>
<dbReference type="SUPFAM" id="SSF143437">
    <property type="entry name" value="THUMP domain-like"/>
    <property type="match status" value="1"/>
</dbReference>
<dbReference type="Pfam" id="PF22025">
    <property type="entry name" value="ThiI_fer"/>
    <property type="match status" value="1"/>
</dbReference>
<dbReference type="SUPFAM" id="SSF52821">
    <property type="entry name" value="Rhodanese/Cell cycle control phosphatase"/>
    <property type="match status" value="1"/>
</dbReference>
<dbReference type="GO" id="GO:0000049">
    <property type="term" value="F:tRNA binding"/>
    <property type="evidence" value="ECO:0007669"/>
    <property type="project" value="UniProtKB-UniRule"/>
</dbReference>
<reference evidence="13 14" key="1">
    <citation type="submission" date="2015-09" db="EMBL/GenBank/DDBJ databases">
        <title>Heavy metals and arsenic resistance mechanisms in polyextremophilic archaea of the family Ferroplasmaceae.</title>
        <authorList>
            <person name="Bulaev A.G."/>
            <person name="Kanygina A.V."/>
        </authorList>
    </citation>
    <scope>NUCLEOTIDE SEQUENCE [LARGE SCALE GENOMIC DNA]</scope>
    <source>
        <strain evidence="13 14">VT</strain>
    </source>
</reference>
<dbReference type="OrthoDB" id="372227at2157"/>
<dbReference type="RefSeq" id="WP_052656819.1">
    <property type="nucleotide sequence ID" value="NZ_LKBG01000260.1"/>
</dbReference>
<dbReference type="Gene3D" id="3.30.2130.30">
    <property type="match status" value="1"/>
</dbReference>
<comment type="function">
    <text evidence="10">Catalyzes the ATP-dependent transfer of a sulfur to tRNA to produce 4-thiouridine in position 8 of tRNAs, which functions as a near-UV photosensor. Also catalyzes the transfer of sulfur to the sulfur carrier protein ThiS, forming ThiS-thiocarboxylate. This is a step in the synthesis of thiazole, in the thiamine biosynthesis pathway. The sulfur is donated as persulfide by IscS.</text>
</comment>
<comment type="subcellular location">
    <subcellularLocation>
        <location evidence="10">Cytoplasm</location>
    </subcellularLocation>
</comment>
<feature type="active site" description="Cysteine persulfide intermediate" evidence="10">
    <location>
        <position position="438"/>
    </location>
</feature>
<name>A0A0Q0RG03_9ARCH</name>
<evidence type="ECO:0000256" key="1">
    <source>
        <dbReference type="ARBA" id="ARBA00022490"/>
    </source>
</evidence>
<dbReference type="PROSITE" id="PS50206">
    <property type="entry name" value="RHODANESE_3"/>
    <property type="match status" value="1"/>
</dbReference>
<keyword evidence="5 10" id="KW-0067">ATP-binding</keyword>
<evidence type="ECO:0000256" key="3">
    <source>
        <dbReference type="ARBA" id="ARBA00022679"/>
    </source>
</evidence>
<dbReference type="GeneID" id="84222025"/>
<dbReference type="HAMAP" id="MF_00021">
    <property type="entry name" value="ThiI"/>
    <property type="match status" value="1"/>
</dbReference>
<sequence length="472" mass="54260">MFIIRYSEIGLKGEKSRRQMENILIQNIKSELERYNIFPEFKKSDGRIYIFTDSKLLYDILPRIFGIKSFSHAEEFKFRTIEEIVSITVSKFSGMISGKKFAVSAKRSGSHSFTSMDIEKILGDALYKYSAGVDLEHPDIRIYIEIRDNRFYLFTEKIEGPGGLPLKSEGKLLSLFSGGIDSPVATYMVMKRGSATDLLFCSLAHPVDTVQMLMAAKNLLDKYSIGYNAKIFIIDGSKLVTAISEHPDQMYTNIIFKKLLYEYAEYLCEKYGYNGMVTGESIGQVSSQTPQNLMLISEGIKYPVYRPLIGFDKEETINYSKSKSLFMNQSSAEFCSLFSKNPGIIVNHKDFYNEIKKFNVKDYMQELVEIDKNTIDDYIKSIKNKRFRGELDNVEFIDLRSGSDYENWHEPGAINLNLGELRNFIEHADRFKNYVFYCKKGLNSAYAASIMSKHGFNAYYVSERDLKSMQKN</sequence>
<dbReference type="Gene3D" id="3.40.250.10">
    <property type="entry name" value="Rhodanese-like domain"/>
    <property type="match status" value="1"/>
</dbReference>
<comment type="catalytic activity">
    <reaction evidence="10">
        <text>[ThiI sulfur-carrier protein]-S-sulfanyl-L-cysteine + a uridine in tRNA + 2 reduced [2Fe-2S]-[ferredoxin] + ATP + H(+) = [ThiI sulfur-carrier protein]-L-cysteine + a 4-thiouridine in tRNA + 2 oxidized [2Fe-2S]-[ferredoxin] + AMP + diphosphate</text>
        <dbReference type="Rhea" id="RHEA:24176"/>
        <dbReference type="Rhea" id="RHEA-COMP:10000"/>
        <dbReference type="Rhea" id="RHEA-COMP:10001"/>
        <dbReference type="Rhea" id="RHEA-COMP:13337"/>
        <dbReference type="Rhea" id="RHEA-COMP:13338"/>
        <dbReference type="Rhea" id="RHEA-COMP:13339"/>
        <dbReference type="Rhea" id="RHEA-COMP:13340"/>
        <dbReference type="ChEBI" id="CHEBI:15378"/>
        <dbReference type="ChEBI" id="CHEBI:29950"/>
        <dbReference type="ChEBI" id="CHEBI:30616"/>
        <dbReference type="ChEBI" id="CHEBI:33019"/>
        <dbReference type="ChEBI" id="CHEBI:33737"/>
        <dbReference type="ChEBI" id="CHEBI:33738"/>
        <dbReference type="ChEBI" id="CHEBI:61963"/>
        <dbReference type="ChEBI" id="CHEBI:65315"/>
        <dbReference type="ChEBI" id="CHEBI:136798"/>
        <dbReference type="ChEBI" id="CHEBI:456215"/>
        <dbReference type="EC" id="2.8.1.4"/>
    </reaction>
</comment>
<organism evidence="13 14">
    <name type="scientific">Acidiplasma aeolicum</name>
    <dbReference type="NCBI Taxonomy" id="507754"/>
    <lineage>
        <taxon>Archaea</taxon>
        <taxon>Methanobacteriati</taxon>
        <taxon>Thermoplasmatota</taxon>
        <taxon>Thermoplasmata</taxon>
        <taxon>Thermoplasmatales</taxon>
        <taxon>Ferroplasmaceae</taxon>
        <taxon>Acidiplasma</taxon>
    </lineage>
</organism>
<dbReference type="GO" id="GO:0009229">
    <property type="term" value="P:thiamine diphosphate biosynthetic process"/>
    <property type="evidence" value="ECO:0007669"/>
    <property type="project" value="UniProtKB-UniRule"/>
</dbReference>
<evidence type="ECO:0000313" key="13">
    <source>
        <dbReference type="EMBL" id="KQB34039.1"/>
    </source>
</evidence>
<comment type="caution">
    <text evidence="13">The sequence shown here is derived from an EMBL/GenBank/DDBJ whole genome shotgun (WGS) entry which is preliminary data.</text>
</comment>
<keyword evidence="7 10" id="KW-0784">Thiamine biosynthesis</keyword>
<dbReference type="InterPro" id="IPR054173">
    <property type="entry name" value="ThiI_fer"/>
</dbReference>
<dbReference type="InterPro" id="IPR049962">
    <property type="entry name" value="THUMP_ThiI"/>
</dbReference>
<evidence type="ECO:0000256" key="4">
    <source>
        <dbReference type="ARBA" id="ARBA00022741"/>
    </source>
</evidence>
<feature type="binding site" evidence="10">
    <location>
        <position position="288"/>
    </location>
    <ligand>
        <name>ATP</name>
        <dbReference type="ChEBI" id="CHEBI:30616"/>
    </ligand>
</feature>
<keyword evidence="6 10" id="KW-0694">RNA-binding</keyword>
<keyword evidence="14" id="KW-1185">Reference proteome</keyword>
<comment type="caution">
    <text evidence="10">Lacks conserved residue(s) required for the propagation of feature annotation.</text>
</comment>
<dbReference type="Pfam" id="PF02926">
    <property type="entry name" value="THUMP"/>
    <property type="match status" value="1"/>
</dbReference>
<keyword evidence="4 10" id="KW-0547">Nucleotide-binding</keyword>
<evidence type="ECO:0000256" key="8">
    <source>
        <dbReference type="ARBA" id="ARBA00023157"/>
    </source>
</evidence>
<dbReference type="InterPro" id="IPR004114">
    <property type="entry name" value="THUMP_dom"/>
</dbReference>
<dbReference type="PANTHER" id="PTHR43209">
    <property type="entry name" value="TRNA SULFURTRANSFERASE"/>
    <property type="match status" value="1"/>
</dbReference>
<evidence type="ECO:0000256" key="2">
    <source>
        <dbReference type="ARBA" id="ARBA00022555"/>
    </source>
</evidence>
<dbReference type="CDD" id="cd11716">
    <property type="entry name" value="THUMP_ThiI"/>
    <property type="match status" value="1"/>
</dbReference>
<gene>
    <name evidence="10" type="primary">thiI</name>
    <name evidence="13" type="ORF">AOG54_05875</name>
</gene>
<keyword evidence="1 10" id="KW-0963">Cytoplasm</keyword>
<evidence type="ECO:0000256" key="7">
    <source>
        <dbReference type="ARBA" id="ARBA00022977"/>
    </source>
</evidence>
<evidence type="ECO:0000256" key="6">
    <source>
        <dbReference type="ARBA" id="ARBA00022884"/>
    </source>
</evidence>
<evidence type="ECO:0000256" key="9">
    <source>
        <dbReference type="ARBA" id="ARBA00023284"/>
    </source>
</evidence>
<dbReference type="GO" id="GO:0009228">
    <property type="term" value="P:thiamine biosynthetic process"/>
    <property type="evidence" value="ECO:0007669"/>
    <property type="project" value="UniProtKB-KW"/>
</dbReference>
<evidence type="ECO:0000259" key="11">
    <source>
        <dbReference type="PROSITE" id="PS50206"/>
    </source>
</evidence>
<dbReference type="GO" id="GO:0052837">
    <property type="term" value="P:thiazole biosynthetic process"/>
    <property type="evidence" value="ECO:0007669"/>
    <property type="project" value="TreeGrafter"/>
</dbReference>
<dbReference type="InterPro" id="IPR014729">
    <property type="entry name" value="Rossmann-like_a/b/a_fold"/>
</dbReference>
<dbReference type="InterPro" id="IPR001763">
    <property type="entry name" value="Rhodanese-like_dom"/>
</dbReference>
<feature type="domain" description="THUMP" evidence="12">
    <location>
        <begin position="55"/>
        <end position="157"/>
    </location>
</feature>
<dbReference type="UniPathway" id="UPA00060"/>
<dbReference type="InterPro" id="IPR020536">
    <property type="entry name" value="ThiI_AANH"/>
</dbReference>
<dbReference type="InterPro" id="IPR036873">
    <property type="entry name" value="Rhodanese-like_dom_sf"/>
</dbReference>
<proteinExistence type="inferred from homology"/>
<dbReference type="GO" id="GO:0140741">
    <property type="term" value="F:tRNA-uracil-4 sulfurtransferase activity"/>
    <property type="evidence" value="ECO:0007669"/>
    <property type="project" value="UniProtKB-EC"/>
</dbReference>
<dbReference type="PROSITE" id="PS51165">
    <property type="entry name" value="THUMP"/>
    <property type="match status" value="1"/>
</dbReference>
<evidence type="ECO:0000256" key="10">
    <source>
        <dbReference type="HAMAP-Rule" id="MF_00021"/>
    </source>
</evidence>
<dbReference type="GO" id="GO:0005524">
    <property type="term" value="F:ATP binding"/>
    <property type="evidence" value="ECO:0007669"/>
    <property type="project" value="UniProtKB-UniRule"/>
</dbReference>
<evidence type="ECO:0000313" key="14">
    <source>
        <dbReference type="Proteomes" id="UP000050320"/>
    </source>
</evidence>
<dbReference type="SMART" id="SM00450">
    <property type="entry name" value="RHOD"/>
    <property type="match status" value="1"/>
</dbReference>
<keyword evidence="9" id="KW-0676">Redox-active center</keyword>
<dbReference type="SMART" id="SM00981">
    <property type="entry name" value="THUMP"/>
    <property type="match status" value="1"/>
</dbReference>
<feature type="binding site" evidence="10">
    <location>
        <position position="279"/>
    </location>
    <ligand>
        <name>ATP</name>
        <dbReference type="ChEBI" id="CHEBI:30616"/>
    </ligand>
</feature>
<dbReference type="SUPFAM" id="SSF52402">
    <property type="entry name" value="Adenine nucleotide alpha hydrolases-like"/>
    <property type="match status" value="1"/>
</dbReference>
<keyword evidence="8" id="KW-1015">Disulfide bond</keyword>
<dbReference type="CDD" id="cd00158">
    <property type="entry name" value="RHOD"/>
    <property type="match status" value="1"/>
</dbReference>
<feature type="binding site" evidence="10">
    <location>
        <position position="257"/>
    </location>
    <ligand>
        <name>ATP</name>
        <dbReference type="ChEBI" id="CHEBI:30616"/>
    </ligand>
</feature>
<dbReference type="InterPro" id="IPR003720">
    <property type="entry name" value="tRNA_STrfase"/>
</dbReference>
<keyword evidence="2 10" id="KW-0820">tRNA-binding</keyword>
<dbReference type="GO" id="GO:0002937">
    <property type="term" value="P:tRNA 4-thiouridine biosynthesis"/>
    <property type="evidence" value="ECO:0007669"/>
    <property type="project" value="TreeGrafter"/>
</dbReference>
<feature type="binding site" evidence="10">
    <location>
        <begin position="175"/>
        <end position="176"/>
    </location>
    <ligand>
        <name>ATP</name>
        <dbReference type="ChEBI" id="CHEBI:30616"/>
    </ligand>
</feature>
<dbReference type="AlphaFoldDB" id="A0A0Q0RG03"/>
<dbReference type="Pfam" id="PF00581">
    <property type="entry name" value="Rhodanese"/>
    <property type="match status" value="1"/>
</dbReference>
<comment type="catalytic activity">
    <reaction evidence="10">
        <text>[ThiS sulfur-carrier protein]-C-terminal Gly-Gly-AMP + S-sulfanyl-L-cysteinyl-[cysteine desulfurase] + AH2 = [ThiS sulfur-carrier protein]-C-terminal-Gly-aminoethanethioate + L-cysteinyl-[cysteine desulfurase] + A + AMP + 2 H(+)</text>
        <dbReference type="Rhea" id="RHEA:43340"/>
        <dbReference type="Rhea" id="RHEA-COMP:12157"/>
        <dbReference type="Rhea" id="RHEA-COMP:12158"/>
        <dbReference type="Rhea" id="RHEA-COMP:12910"/>
        <dbReference type="Rhea" id="RHEA-COMP:19908"/>
        <dbReference type="ChEBI" id="CHEBI:13193"/>
        <dbReference type="ChEBI" id="CHEBI:15378"/>
        <dbReference type="ChEBI" id="CHEBI:17499"/>
        <dbReference type="ChEBI" id="CHEBI:29950"/>
        <dbReference type="ChEBI" id="CHEBI:61963"/>
        <dbReference type="ChEBI" id="CHEBI:90618"/>
        <dbReference type="ChEBI" id="CHEBI:232372"/>
        <dbReference type="ChEBI" id="CHEBI:456215"/>
    </reaction>
</comment>
<dbReference type="PANTHER" id="PTHR43209:SF1">
    <property type="entry name" value="TRNA SULFURTRANSFERASE"/>
    <property type="match status" value="1"/>
</dbReference>
<dbReference type="EC" id="2.8.1.4" evidence="10"/>
<evidence type="ECO:0000256" key="5">
    <source>
        <dbReference type="ARBA" id="ARBA00022840"/>
    </source>
</evidence>